<dbReference type="OrthoDB" id="1089479at2"/>
<evidence type="ECO:0000313" key="2">
    <source>
        <dbReference type="EMBL" id="EGK04373.1"/>
    </source>
</evidence>
<evidence type="ECO:0000259" key="1">
    <source>
        <dbReference type="Pfam" id="PF05729"/>
    </source>
</evidence>
<dbReference type="InterPro" id="IPR027417">
    <property type="entry name" value="P-loop_NTPase"/>
</dbReference>
<sequence>MADTKRLAPTAETLKMLLLRSGNKCAYPGCDHVVFNDKDKLVAECCHIEAALPGGERYNVNQTEEDRRSIENLLFFCHKHHVETDDVNIYTVEKLKKIKQDHEDNFRENPPSASIASMNNVNQVLVSMTEIERSLKRVDIKQDLILTNQENVKVLLERVIEDRVKFNKLIYKFPTNHFISEKDFGEKLTYYIPRELYTEKDWHLKISSFDDLISYQNNKKGNNDIIRAIVIADGGVGKTTFLQYWALDIANYGKFYPIYVSLRDCKSTDILQDYIYRRHPDMAEIEKCEHRSMVLLLDGFDEIGDSINAIKQINDLSRTFPNIHILLTCRRNSFFNQFSEFDLFLLSGITDKDILQYIQNLYPNGEIPYDHFIEEILSNGFQNLLYNPFYLKILIYCYIENKNSLKISKKELIDNLLIQRKSKDNLRRPDLQLGKRVNQRKNERYGLMIAFTMALMNQKSLSEDELLDLLGEDGFNLAIDSLPIKKSSQDNKNQYWDFEHNIFLEHLAASVVKELSFEKIIEFGTSHGKVKTKWKDILAHLLGILDMNNEREAELSQNLKGWLTENDPKLLFNIEITQVDPNERSNIFLQIFHEFQERTLWIDTYDIDRKKMALFGESKNNIRYVFSEIENTNHHWRRRANAALIFNEFTFVSLIDKEKKEISEQYIKAIKQVNPEEDNLLYYLLISFPFSYGDDIDDIVNYTQNIRSARTRSGLYTIIGKNNLQDKYLQILLSGLSNRMTRGNDGISFDVSTGIKLSLMNLKDADSYSAFFSYLADDIDSTFDWFQYSQDELMYIVKRGITFFNDDILVSLVNLLKKQCFELYRNADVFNLFKENENIRNSIINIFIDFLRKETDRNPIYQCCIILAFFIKNEDFPKIEAESFPLEPFRYLYLYIDKNTEISINLKKLLKDRFDHEELEVPDKWAIRKKNEFDIYFTPMRFAQECLEIFDKFKDNRLDPYKLLTEYHSREGTNYNLSIIQFLRWNFGDRVIISKEEVSNWISSNENKYLAYLNLQISENINRLNTEDKLPPAKYEFIKQWYDKNINSADFKITYTSEDKNQYTYELESLPLIRYMLRFNFDCPDVQLCDMLNRLDDNFNLITDKINNKNLLKNTILNTLRSFREYNSFVLKNQIIYALNNKITESYPIIIDILKEDYLSFYKDSIIIIWLQNNLSSESLLEIKNNLNQNELLIICKNLIIKKTPNKAHSILLEIIKAPNDEKINLSAIDLLIWLKDPLGLQMSLECSKEKGIISLNDPFYGHYSSLDLPDSYLLYDDMVIYPLLIEYLDFCFSKEGSLKRGRSRKIEGNIKFLASLSEMNYILIIKSLKEFIDSKKDIYQNTEDLNFLIEDINKEYREKQSKYLNFQDAKNICEELIK</sequence>
<dbReference type="eggNOG" id="COG0457">
    <property type="taxonomic scope" value="Bacteria"/>
</dbReference>
<dbReference type="SUPFAM" id="SSF52540">
    <property type="entry name" value="P-loop containing nucleoside triphosphate hydrolases"/>
    <property type="match status" value="1"/>
</dbReference>
<name>F8WYP1_9BACT</name>
<dbReference type="eggNOG" id="COG5635">
    <property type="taxonomic scope" value="Bacteria"/>
</dbReference>
<proteinExistence type="predicted"/>
<dbReference type="Proteomes" id="UP000006420">
    <property type="component" value="Unassembled WGS sequence"/>
</dbReference>
<reference evidence="2 3" key="1">
    <citation type="submission" date="2011-04" db="EMBL/GenBank/DDBJ databases">
        <title>The Genome Sequence of Dysgonomonas mossii DSM 22836.</title>
        <authorList>
            <consortium name="The Broad Institute Genome Sequencing Platform"/>
            <person name="Earl A."/>
            <person name="Ward D."/>
            <person name="Feldgarden M."/>
            <person name="Gevers D."/>
            <person name="Pudlo N."/>
            <person name="Martens E."/>
            <person name="Allen-Vercoe E."/>
            <person name="Young S.K."/>
            <person name="Zeng Q."/>
            <person name="Gargeya S."/>
            <person name="Fitzgerald M."/>
            <person name="Haas B."/>
            <person name="Abouelleil A."/>
            <person name="Alvarado L."/>
            <person name="Arachchi H.M."/>
            <person name="Berlin A."/>
            <person name="Brown A."/>
            <person name="Chapman S.B."/>
            <person name="Chen Z."/>
            <person name="Dunbar C."/>
            <person name="Freedman E."/>
            <person name="Gearin G."/>
            <person name="Gellesch M."/>
            <person name="Goldberg J."/>
            <person name="Griggs A."/>
            <person name="Gujja S."/>
            <person name="Heiman D."/>
            <person name="Howarth C."/>
            <person name="Larson L."/>
            <person name="Lui A."/>
            <person name="MacDonald P.J.P."/>
            <person name="Mehta T."/>
            <person name="Montmayeur A."/>
            <person name="Murphy C."/>
            <person name="Neiman D."/>
            <person name="Pearson M."/>
            <person name="Priest M."/>
            <person name="Roberts A."/>
            <person name="Saif S."/>
            <person name="Shea T."/>
            <person name="Shenoy N."/>
            <person name="Sisk P."/>
            <person name="Stolte C."/>
            <person name="Sykes S."/>
            <person name="Yandava C."/>
            <person name="Wortman J."/>
            <person name="Nusbaum C."/>
            <person name="Birren B."/>
        </authorList>
    </citation>
    <scope>NUCLEOTIDE SEQUENCE [LARGE SCALE GENOMIC DNA]</scope>
    <source>
        <strain evidence="2 3">DSM 22836</strain>
    </source>
</reference>
<accession>F8WYP1</accession>
<organism evidence="2 3">
    <name type="scientific">Dysgonomonas mossii DSM 22836</name>
    <dbReference type="NCBI Taxonomy" id="742767"/>
    <lineage>
        <taxon>Bacteria</taxon>
        <taxon>Pseudomonadati</taxon>
        <taxon>Bacteroidota</taxon>
        <taxon>Bacteroidia</taxon>
        <taxon>Bacteroidales</taxon>
        <taxon>Dysgonomonadaceae</taxon>
        <taxon>Dysgonomonas</taxon>
    </lineage>
</organism>
<evidence type="ECO:0000313" key="3">
    <source>
        <dbReference type="Proteomes" id="UP000006420"/>
    </source>
</evidence>
<keyword evidence="3" id="KW-1185">Reference proteome</keyword>
<dbReference type="GeneID" id="78082055"/>
<dbReference type="EMBL" id="ADLW01000004">
    <property type="protein sequence ID" value="EGK04373.1"/>
    <property type="molecule type" value="Genomic_DNA"/>
</dbReference>
<dbReference type="Pfam" id="PF05729">
    <property type="entry name" value="NACHT"/>
    <property type="match status" value="1"/>
</dbReference>
<dbReference type="PANTHER" id="PTHR46844:SF1">
    <property type="entry name" value="SLR5058 PROTEIN"/>
    <property type="match status" value="1"/>
</dbReference>
<dbReference type="PANTHER" id="PTHR46844">
    <property type="entry name" value="SLR5058 PROTEIN"/>
    <property type="match status" value="1"/>
</dbReference>
<dbReference type="RefSeq" id="WP_006842772.1">
    <property type="nucleotide sequence ID" value="NZ_AQWJ01000013.1"/>
</dbReference>
<dbReference type="Gene3D" id="3.40.50.300">
    <property type="entry name" value="P-loop containing nucleotide triphosphate hydrolases"/>
    <property type="match status" value="1"/>
</dbReference>
<dbReference type="STRING" id="742767.HMPREF9456_01401"/>
<dbReference type="HOGENOM" id="CLU_004004_0_0_10"/>
<gene>
    <name evidence="2" type="ORF">HMPREF9456_01401</name>
</gene>
<dbReference type="InterPro" id="IPR007111">
    <property type="entry name" value="NACHT_NTPase"/>
</dbReference>
<feature type="domain" description="NACHT" evidence="1">
    <location>
        <begin position="233"/>
        <end position="360"/>
    </location>
</feature>
<comment type="caution">
    <text evidence="2">The sequence shown here is derived from an EMBL/GenBank/DDBJ whole genome shotgun (WGS) entry which is preliminary data.</text>
</comment>
<protein>
    <recommendedName>
        <fullName evidence="1">NACHT domain-containing protein</fullName>
    </recommendedName>
</protein>